<proteinExistence type="predicted"/>
<dbReference type="PANTHER" id="PTHR18964:SF169">
    <property type="entry name" value="N-ACETYLMANNOSAMINE KINASE"/>
    <property type="match status" value="1"/>
</dbReference>
<name>A0A843YY71_9BURK</name>
<evidence type="ECO:0000313" key="1">
    <source>
        <dbReference type="EMBL" id="MQR02132.1"/>
    </source>
</evidence>
<dbReference type="SUPFAM" id="SSF53067">
    <property type="entry name" value="Actin-like ATPase domain"/>
    <property type="match status" value="1"/>
</dbReference>
<dbReference type="AlphaFoldDB" id="A0A843YY71"/>
<dbReference type="PANTHER" id="PTHR18964">
    <property type="entry name" value="ROK (REPRESSOR, ORF, KINASE) FAMILY"/>
    <property type="match status" value="1"/>
</dbReference>
<dbReference type="OrthoDB" id="8772678at2"/>
<sequence>MLIAIDIGGTKIAAAWVENGKVLERRQQPMAPDPIGFMAAIAQLVLGWPAPQQVAVAATGFINDGKVHSVNQNIIAFWDGFPLAERLAERFACPLILMNDGQAAAWGEYQVRQSASENSPDNLLFITLSTGVGGGLVLDRKLRIGPHGLAGHVGHATVSRQPTDGDLGCGCGRHSCLEKIASGTALGRQASAMFGRAMNSAELFELALTDTKAEAIINNAAMAVAEAISNVHMTIDLSEIVIGGSVGLADGMLQRIQLALARAPNLMQVPVSAAILGPDAGLVGIMQWANAKDA</sequence>
<dbReference type="EMBL" id="WINI01000008">
    <property type="protein sequence ID" value="MQR02132.1"/>
    <property type="molecule type" value="Genomic_DNA"/>
</dbReference>
<dbReference type="RefSeq" id="WP_153235757.1">
    <property type="nucleotide sequence ID" value="NZ_WINI01000008.1"/>
</dbReference>
<dbReference type="Pfam" id="PF00480">
    <property type="entry name" value="ROK"/>
    <property type="match status" value="1"/>
</dbReference>
<reference evidence="1 2" key="1">
    <citation type="submission" date="2019-10" db="EMBL/GenBank/DDBJ databases">
        <title>Glaciimonas soli sp. nov., a psychrophilic bacterium isolated from the forest soil of a high elevation mountain in Taiwan.</title>
        <authorList>
            <person name="Wang L.-T."/>
            <person name="Shieh W.Y."/>
        </authorList>
    </citation>
    <scope>NUCLEOTIDE SEQUENCE [LARGE SCALE GENOMIC DNA]</scope>
    <source>
        <strain evidence="1 2">GS1</strain>
    </source>
</reference>
<dbReference type="Gene3D" id="3.30.420.40">
    <property type="match status" value="2"/>
</dbReference>
<keyword evidence="2" id="KW-1185">Reference proteome</keyword>
<dbReference type="PROSITE" id="PS01125">
    <property type="entry name" value="ROK"/>
    <property type="match status" value="1"/>
</dbReference>
<gene>
    <name evidence="1" type="ORF">GEV47_15760</name>
</gene>
<dbReference type="Proteomes" id="UP000451565">
    <property type="component" value="Unassembled WGS sequence"/>
</dbReference>
<evidence type="ECO:0000313" key="2">
    <source>
        <dbReference type="Proteomes" id="UP000451565"/>
    </source>
</evidence>
<dbReference type="GO" id="GO:0009384">
    <property type="term" value="F:N-acylmannosamine kinase activity"/>
    <property type="evidence" value="ECO:0007669"/>
    <property type="project" value="TreeGrafter"/>
</dbReference>
<dbReference type="InterPro" id="IPR043129">
    <property type="entry name" value="ATPase_NBD"/>
</dbReference>
<dbReference type="InterPro" id="IPR000600">
    <property type="entry name" value="ROK"/>
</dbReference>
<organism evidence="1 2">
    <name type="scientific">Glaciimonas soli</name>
    <dbReference type="NCBI Taxonomy" id="2590999"/>
    <lineage>
        <taxon>Bacteria</taxon>
        <taxon>Pseudomonadati</taxon>
        <taxon>Pseudomonadota</taxon>
        <taxon>Betaproteobacteria</taxon>
        <taxon>Burkholderiales</taxon>
        <taxon>Oxalobacteraceae</taxon>
        <taxon>Glaciimonas</taxon>
    </lineage>
</organism>
<dbReference type="InterPro" id="IPR049874">
    <property type="entry name" value="ROK_cs"/>
</dbReference>
<comment type="caution">
    <text evidence="1">The sequence shown here is derived from an EMBL/GenBank/DDBJ whole genome shotgun (WGS) entry which is preliminary data.</text>
</comment>
<dbReference type="GO" id="GO:0019262">
    <property type="term" value="P:N-acetylneuraminate catabolic process"/>
    <property type="evidence" value="ECO:0007669"/>
    <property type="project" value="TreeGrafter"/>
</dbReference>
<protein>
    <submittedName>
        <fullName evidence="1">ROK family protein</fullName>
    </submittedName>
</protein>
<accession>A0A843YY71</accession>